<dbReference type="PANTHER" id="PTHR30290">
    <property type="entry name" value="PERIPLASMIC BINDING COMPONENT OF ABC TRANSPORTER"/>
    <property type="match status" value="1"/>
</dbReference>
<organism evidence="2">
    <name type="scientific">freshwater metagenome</name>
    <dbReference type="NCBI Taxonomy" id="449393"/>
    <lineage>
        <taxon>unclassified sequences</taxon>
        <taxon>metagenomes</taxon>
        <taxon>ecological metagenomes</taxon>
    </lineage>
</organism>
<dbReference type="GO" id="GO:1904680">
    <property type="term" value="F:peptide transmembrane transporter activity"/>
    <property type="evidence" value="ECO:0007669"/>
    <property type="project" value="TreeGrafter"/>
</dbReference>
<dbReference type="GO" id="GO:0015833">
    <property type="term" value="P:peptide transport"/>
    <property type="evidence" value="ECO:0007669"/>
    <property type="project" value="TreeGrafter"/>
</dbReference>
<dbReference type="EMBL" id="CAFABE010000052">
    <property type="protein sequence ID" value="CAB4830535.1"/>
    <property type="molecule type" value="Genomic_DNA"/>
</dbReference>
<gene>
    <name evidence="2" type="ORF">UFOPK3164_01126</name>
</gene>
<protein>
    <submittedName>
        <fullName evidence="2">Unannotated protein</fullName>
    </submittedName>
</protein>
<dbReference type="Pfam" id="PF00496">
    <property type="entry name" value="SBP_bac_5"/>
    <property type="match status" value="1"/>
</dbReference>
<dbReference type="PANTHER" id="PTHR30290:SF65">
    <property type="entry name" value="MONOACYL PHOSPHATIDYLINOSITOL TETRAMANNOSIDE-BINDING PROTEIN LPQW-RELATED"/>
    <property type="match status" value="1"/>
</dbReference>
<dbReference type="AlphaFoldDB" id="A0A6J7ACJ4"/>
<reference evidence="2" key="1">
    <citation type="submission" date="2020-05" db="EMBL/GenBank/DDBJ databases">
        <authorList>
            <person name="Chiriac C."/>
            <person name="Salcher M."/>
            <person name="Ghai R."/>
            <person name="Kavagutti S V."/>
        </authorList>
    </citation>
    <scope>NUCLEOTIDE SEQUENCE</scope>
</reference>
<feature type="domain" description="Solute-binding protein family 5" evidence="1">
    <location>
        <begin position="104"/>
        <end position="437"/>
    </location>
</feature>
<evidence type="ECO:0000313" key="2">
    <source>
        <dbReference type="EMBL" id="CAB4830535.1"/>
    </source>
</evidence>
<dbReference type="InterPro" id="IPR039424">
    <property type="entry name" value="SBP_5"/>
</dbReference>
<dbReference type="SUPFAM" id="SSF53850">
    <property type="entry name" value="Periplasmic binding protein-like II"/>
    <property type="match status" value="1"/>
</dbReference>
<dbReference type="InterPro" id="IPR000914">
    <property type="entry name" value="SBP_5_dom"/>
</dbReference>
<sequence length="559" mass="58925">MTIHDGVLRLCGRVVSVAVALPLCLVLLSSSPQVGAASSSPETGLSSSLPEPFAGCDPVGANPSASTVQALSLVLPEAFTSTPKGTITQATSFLDQAEVQSLKPLVVIYSIKKGATWVDNRAIGLSDFVTTWKWGAKGVGPAATQYRQVVSIKKGKNASQVLVKFSTPTSNWRALFSPLLPATVSTSELASCSLPSAATDLSAGPYVIASASPSAITLVPNPRWWGPAAMFSEITLSGGVNASATQFTTPLQAGLAEATWFSPGVLEGIVSEPGVSSHVDFSNRIVSLDFATTRGGLPFGVRQAISLLINRTRLIQDSVGQIDTYITPATSHLIAQGQPNYTPLTASTATDPTTTSTLPVSRSSASRAKKALNRAGYHLSNRVWVTSQGQPFTLSMEAPLDDYWSLKTASLIRLQLGAKGIKVRISFVPSSVVVAQNLRTAKTMSGILARPTDLFAAHSAAWFTTSSIGPNSIYWAGYQKKSLNTLATQASMNMNPTDAVPLYETIDNALWSTMPSLPLFTEPDVLAWSTDIDGVVLNPYPPGTLSALLSWKLITASAP</sequence>
<accession>A0A6J7ACJ4</accession>
<evidence type="ECO:0000259" key="1">
    <source>
        <dbReference type="Pfam" id="PF00496"/>
    </source>
</evidence>
<dbReference type="Gene3D" id="3.90.76.10">
    <property type="entry name" value="Dipeptide-binding Protein, Domain 1"/>
    <property type="match status" value="1"/>
</dbReference>
<dbReference type="Gene3D" id="3.10.105.10">
    <property type="entry name" value="Dipeptide-binding Protein, Domain 3"/>
    <property type="match status" value="1"/>
</dbReference>
<name>A0A6J7ACJ4_9ZZZZ</name>
<proteinExistence type="predicted"/>